<sequence length="192" mass="19618">MRRTTRVAEPVKLVLAGGLALGLLVGATSAAFSDQADVSFAPIGATYDLGFVAADGSVAQGNPEPWPIDTGEIGPIPRIGEGGPARVEVKVKNAGTVDAGDVTFSLASLLPPVPDGDGVVRDALDVTLASIWVDGVEVATRVPAAEAVATIPDWPAGGIRTVVVELVYLDQIPSPYYYGRDVLLGLTVTGAA</sequence>
<protein>
    <submittedName>
        <fullName evidence="1">SipW-dependent-type signal peptide-containing protein</fullName>
    </submittedName>
</protein>
<reference evidence="1 2" key="1">
    <citation type="submission" date="2023-02" db="EMBL/GenBank/DDBJ databases">
        <title>Study of novel species of the Microbacterium genus.</title>
        <authorList>
            <person name="Arroyo-Herrera I."/>
            <person name="Roman-Ponce B."/>
            <person name="Vasquez-Murrieta M.S."/>
        </authorList>
    </citation>
    <scope>NUCLEOTIDE SEQUENCE [LARGE SCALE GENOMIC DNA]</scope>
    <source>
        <strain evidence="1 2">NE1TT3</strain>
    </source>
</reference>
<dbReference type="Proteomes" id="UP001218170">
    <property type="component" value="Unassembled WGS sequence"/>
</dbReference>
<comment type="caution">
    <text evidence="1">The sequence shown here is derived from an EMBL/GenBank/DDBJ whole genome shotgun (WGS) entry which is preliminary data.</text>
</comment>
<dbReference type="RefSeq" id="WP_274263635.1">
    <property type="nucleotide sequence ID" value="NZ_JAQZCI010000001.1"/>
</dbReference>
<dbReference type="NCBIfam" id="TIGR04088">
    <property type="entry name" value="cognate_SipW"/>
    <property type="match status" value="1"/>
</dbReference>
<evidence type="ECO:0000313" key="2">
    <source>
        <dbReference type="Proteomes" id="UP001218170"/>
    </source>
</evidence>
<accession>A0ABT5SDP2</accession>
<dbReference type="EMBL" id="JAQZCI010000001">
    <property type="protein sequence ID" value="MDD7960928.1"/>
    <property type="molecule type" value="Genomic_DNA"/>
</dbReference>
<keyword evidence="2" id="KW-1185">Reference proteome</keyword>
<name>A0ABT5SDP2_9MICO</name>
<evidence type="ECO:0000313" key="1">
    <source>
        <dbReference type="EMBL" id="MDD7960928.1"/>
    </source>
</evidence>
<proteinExistence type="predicted"/>
<dbReference type="InterPro" id="IPR023833">
    <property type="entry name" value="Signal_pept_SipW-depend-type"/>
</dbReference>
<organism evidence="1 2">
    <name type="scientific">Microbacterium thalli</name>
    <dbReference type="NCBI Taxonomy" id="3027921"/>
    <lineage>
        <taxon>Bacteria</taxon>
        <taxon>Bacillati</taxon>
        <taxon>Actinomycetota</taxon>
        <taxon>Actinomycetes</taxon>
        <taxon>Micrococcales</taxon>
        <taxon>Microbacteriaceae</taxon>
        <taxon>Microbacterium</taxon>
    </lineage>
</organism>
<gene>
    <name evidence="1" type="ORF">PUW80_01040</name>
</gene>